<gene>
    <name evidence="1" type="ORF">BSAL_32675</name>
</gene>
<accession>A0A0S4JMV5</accession>
<proteinExistence type="predicted"/>
<organism evidence="1 2">
    <name type="scientific">Bodo saltans</name>
    <name type="common">Flagellated protozoan</name>
    <dbReference type="NCBI Taxonomy" id="75058"/>
    <lineage>
        <taxon>Eukaryota</taxon>
        <taxon>Discoba</taxon>
        <taxon>Euglenozoa</taxon>
        <taxon>Kinetoplastea</taxon>
        <taxon>Metakinetoplastina</taxon>
        <taxon>Eubodonida</taxon>
        <taxon>Bodonidae</taxon>
        <taxon>Bodo</taxon>
    </lineage>
</organism>
<dbReference type="VEuPathDB" id="TriTrypDB:BSAL_32675"/>
<dbReference type="EMBL" id="CYKH01001940">
    <property type="protein sequence ID" value="CUG91556.1"/>
    <property type="molecule type" value="Genomic_DNA"/>
</dbReference>
<dbReference type="AlphaFoldDB" id="A0A0S4JMV5"/>
<evidence type="ECO:0000313" key="1">
    <source>
        <dbReference type="EMBL" id="CUG91556.1"/>
    </source>
</evidence>
<reference evidence="2" key="1">
    <citation type="submission" date="2015-09" db="EMBL/GenBank/DDBJ databases">
        <authorList>
            <consortium name="Pathogen Informatics"/>
        </authorList>
    </citation>
    <scope>NUCLEOTIDE SEQUENCE [LARGE SCALE GENOMIC DNA]</scope>
    <source>
        <strain evidence="2">Lake Konstanz</strain>
    </source>
</reference>
<keyword evidence="2" id="KW-1185">Reference proteome</keyword>
<name>A0A0S4JMV5_BODSA</name>
<evidence type="ECO:0000313" key="2">
    <source>
        <dbReference type="Proteomes" id="UP000051952"/>
    </source>
</evidence>
<protein>
    <submittedName>
        <fullName evidence="1">Uncharacterized protein</fullName>
    </submittedName>
</protein>
<sequence length="798" mass="87499">MRPHKVHTHDPTEWGRRLERMAHQKRDTLDITKRLRSLDERTVEREKNFIAMKKNLEEHQSSISDIDTDGGNDPTGYSKYRDALEVLQTTRQAVDDVRRRACKTSSSLRNHLAAATRREEALLAALHIIDEQQSLYHVALTTGVVVVDGAKNVRLSHDALAMMWTELLHDAELLVQLVQRNLEANRQEAEDDDQVDETTAILWIFEACTHTLLGDGRRLFSTPPSDPNCCEALLEELFVATHPLILRAPTLLPTTTTPNVASDAHQSLIRCFSEAAAAMDARSKLSQSSDTAEPSGATFFSKLHPSHLQKGWTVIKRLKSEANDSVRREVETQLASLEQNLVFLLAHETHGLSCTATEEFQHRQGASKSIASQLQLTTKDPLRNAFARIPFNHAVGANASPQPVGIEADRELVSSSSLTAVVDVEELEGLLTSLTIALEFAQITVSSTGDGGWHASATLLLGRSVLHVLDLLSFAPNYNIGLSTVAPFLFSLASSGLLDRSWFLKLTSSHPIAKRTRMTGSFGGEALLPSLILRHELFLLASRLHQVLVGGAVLHQQNLLWALFELRLEDYQPHRDEEEATQDASTDDSARNIELLYRECRRLRGLALFSLINEAMPPPVMLAAFRSGGEDVDPADTVIALLHLLSSRATLRAGTWRDLVRAAQAEVPLGEAISREVAVLLLLSRSLVRVPQSSQGGNSKASAAMVALNDGEVGILAVLARQVAPAGNGSKLELNVFSSLQHVRQEAIANWTSLEGDIGAALVEALGHPAAPLLQEDKCVEQFYTLMSGVMADERSSS</sequence>
<dbReference type="Proteomes" id="UP000051952">
    <property type="component" value="Unassembled WGS sequence"/>
</dbReference>